<feature type="compositionally biased region" description="Basic residues" evidence="10">
    <location>
        <begin position="325"/>
        <end position="335"/>
    </location>
</feature>
<gene>
    <name evidence="11" type="primary">Mo00053</name>
    <name evidence="11" type="ORF">E5Q_00053</name>
</gene>
<feature type="compositionally biased region" description="Basic residues" evidence="10">
    <location>
        <begin position="493"/>
        <end position="504"/>
    </location>
</feature>
<evidence type="ECO:0000256" key="5">
    <source>
        <dbReference type="ARBA" id="ARBA00022692"/>
    </source>
</evidence>
<comment type="caution">
    <text evidence="11">The sequence shown here is derived from an EMBL/GenBank/DDBJ whole genome shotgun (WGS) entry which is preliminary data.</text>
</comment>
<protein>
    <recommendedName>
        <fullName evidence="13">Glycosyltransferase family 31 protein</fullName>
    </recommendedName>
</protein>
<feature type="region of interest" description="Disordered" evidence="10">
    <location>
        <begin position="179"/>
        <end position="281"/>
    </location>
</feature>
<feature type="compositionally biased region" description="Acidic residues" evidence="10">
    <location>
        <begin position="396"/>
        <end position="406"/>
    </location>
</feature>
<evidence type="ECO:0000256" key="2">
    <source>
        <dbReference type="ARBA" id="ARBA00008661"/>
    </source>
</evidence>
<evidence type="ECO:0008006" key="13">
    <source>
        <dbReference type="Google" id="ProtNLM"/>
    </source>
</evidence>
<feature type="compositionally biased region" description="Pro residues" evidence="10">
    <location>
        <begin position="184"/>
        <end position="196"/>
    </location>
</feature>
<dbReference type="InterPro" id="IPR002659">
    <property type="entry name" value="Glyco_trans_31"/>
</dbReference>
<feature type="compositionally biased region" description="Low complexity" evidence="10">
    <location>
        <begin position="629"/>
        <end position="641"/>
    </location>
</feature>
<keyword evidence="8" id="KW-0333">Golgi apparatus</keyword>
<feature type="region of interest" description="Disordered" evidence="10">
    <location>
        <begin position="1307"/>
        <end position="1398"/>
    </location>
</feature>
<dbReference type="STRING" id="764103.G7DS52"/>
<evidence type="ECO:0000256" key="6">
    <source>
        <dbReference type="ARBA" id="ARBA00022968"/>
    </source>
</evidence>
<dbReference type="eggNOG" id="KOG2287">
    <property type="taxonomic scope" value="Eukaryota"/>
</dbReference>
<evidence type="ECO:0000313" key="12">
    <source>
        <dbReference type="Proteomes" id="UP000009131"/>
    </source>
</evidence>
<dbReference type="GO" id="GO:0016758">
    <property type="term" value="F:hexosyltransferase activity"/>
    <property type="evidence" value="ECO:0007669"/>
    <property type="project" value="InterPro"/>
</dbReference>
<feature type="compositionally biased region" description="Polar residues" evidence="10">
    <location>
        <begin position="377"/>
        <end position="395"/>
    </location>
</feature>
<dbReference type="PANTHER" id="PTHR11214">
    <property type="entry name" value="BETA-1,3-N-ACETYLGLUCOSAMINYLTRANSFERASE"/>
    <property type="match status" value="1"/>
</dbReference>
<accession>G7DS52</accession>
<name>G7DS52_MIXOS</name>
<feature type="region of interest" description="Disordered" evidence="10">
    <location>
        <begin position="576"/>
        <end position="609"/>
    </location>
</feature>
<feature type="compositionally biased region" description="Polar residues" evidence="10">
    <location>
        <begin position="444"/>
        <end position="453"/>
    </location>
</feature>
<organism evidence="11 12">
    <name type="scientific">Mixia osmundae (strain CBS 9802 / IAM 14324 / JCM 22182 / KY 12970)</name>
    <dbReference type="NCBI Taxonomy" id="764103"/>
    <lineage>
        <taxon>Eukaryota</taxon>
        <taxon>Fungi</taxon>
        <taxon>Dikarya</taxon>
        <taxon>Basidiomycota</taxon>
        <taxon>Pucciniomycotina</taxon>
        <taxon>Mixiomycetes</taxon>
        <taxon>Mixiales</taxon>
        <taxon>Mixiaceae</taxon>
        <taxon>Mixia</taxon>
    </lineage>
</organism>
<feature type="region of interest" description="Disordered" evidence="10">
    <location>
        <begin position="435"/>
        <end position="455"/>
    </location>
</feature>
<dbReference type="HOGENOM" id="CLU_267169_0_0_1"/>
<evidence type="ECO:0000256" key="9">
    <source>
        <dbReference type="ARBA" id="ARBA00023136"/>
    </source>
</evidence>
<keyword evidence="5" id="KW-0812">Transmembrane</keyword>
<feature type="compositionally biased region" description="Low complexity" evidence="10">
    <location>
        <begin position="267"/>
        <end position="281"/>
    </location>
</feature>
<keyword evidence="9" id="KW-0472">Membrane</keyword>
<evidence type="ECO:0000256" key="1">
    <source>
        <dbReference type="ARBA" id="ARBA00004323"/>
    </source>
</evidence>
<evidence type="ECO:0000256" key="7">
    <source>
        <dbReference type="ARBA" id="ARBA00022989"/>
    </source>
</evidence>
<proteinExistence type="inferred from homology"/>
<dbReference type="EMBL" id="BABT02000004">
    <property type="protein sequence ID" value="GAA93412.1"/>
    <property type="molecule type" value="Genomic_DNA"/>
</dbReference>
<feature type="compositionally biased region" description="Low complexity" evidence="10">
    <location>
        <begin position="1353"/>
        <end position="1369"/>
    </location>
</feature>
<keyword evidence="6" id="KW-0735">Signal-anchor</keyword>
<dbReference type="InParanoid" id="G7DS52"/>
<comment type="similarity">
    <text evidence="2">Belongs to the glycosyltransferase 31 family.</text>
</comment>
<dbReference type="Proteomes" id="UP000009131">
    <property type="component" value="Unassembled WGS sequence"/>
</dbReference>
<comment type="subcellular location">
    <subcellularLocation>
        <location evidence="1">Golgi apparatus membrane</location>
        <topology evidence="1">Single-pass type II membrane protein</topology>
    </subcellularLocation>
</comment>
<dbReference type="GO" id="GO:0000139">
    <property type="term" value="C:Golgi membrane"/>
    <property type="evidence" value="ECO:0007669"/>
    <property type="project" value="UniProtKB-SubCell"/>
</dbReference>
<feature type="compositionally biased region" description="Polar residues" evidence="10">
    <location>
        <begin position="216"/>
        <end position="227"/>
    </location>
</feature>
<evidence type="ECO:0000256" key="3">
    <source>
        <dbReference type="ARBA" id="ARBA00022676"/>
    </source>
</evidence>
<feature type="region of interest" description="Disordered" evidence="10">
    <location>
        <begin position="627"/>
        <end position="649"/>
    </location>
</feature>
<reference evidence="11 12" key="2">
    <citation type="journal article" date="2012" name="Open Biol.">
        <title>Characteristics of nucleosomes and linker DNA regions on the genome of the basidiomycete Mixia osmundae revealed by mono- and dinucleosome mapping.</title>
        <authorList>
            <person name="Nishida H."/>
            <person name="Kondo S."/>
            <person name="Matsumoto T."/>
            <person name="Suzuki Y."/>
            <person name="Yoshikawa H."/>
            <person name="Taylor T.D."/>
            <person name="Sugiyama J."/>
        </authorList>
    </citation>
    <scope>NUCLEOTIDE SEQUENCE [LARGE SCALE GENOMIC DNA]</scope>
    <source>
        <strain evidence="12">CBS 9802 / IAM 14324 / JCM 22182 / KY 12970</strain>
    </source>
</reference>
<feature type="compositionally biased region" description="Polar residues" evidence="10">
    <location>
        <begin position="1324"/>
        <end position="1335"/>
    </location>
</feature>
<reference evidence="11 12" key="1">
    <citation type="journal article" date="2011" name="J. Gen. Appl. Microbiol.">
        <title>Draft genome sequencing of the enigmatic basidiomycete Mixia osmundae.</title>
        <authorList>
            <person name="Nishida H."/>
            <person name="Nagatsuka Y."/>
            <person name="Sugiyama J."/>
        </authorList>
    </citation>
    <scope>NUCLEOTIDE SEQUENCE [LARGE SCALE GENOMIC DNA]</scope>
    <source>
        <strain evidence="12">CBS 9802 / IAM 14324 / JCM 22182 / KY 12970</strain>
    </source>
</reference>
<dbReference type="GO" id="GO:0051072">
    <property type="term" value="P:4,6-pyruvylated galactose residue biosynthetic process"/>
    <property type="evidence" value="ECO:0007669"/>
    <property type="project" value="TreeGrafter"/>
</dbReference>
<keyword evidence="3" id="KW-0328">Glycosyltransferase</keyword>
<feature type="region of interest" description="Disordered" evidence="10">
    <location>
        <begin position="470"/>
        <end position="551"/>
    </location>
</feature>
<evidence type="ECO:0000256" key="8">
    <source>
        <dbReference type="ARBA" id="ARBA00023034"/>
    </source>
</evidence>
<feature type="compositionally biased region" description="Polar residues" evidence="10">
    <location>
        <begin position="251"/>
        <end position="266"/>
    </location>
</feature>
<dbReference type="PANTHER" id="PTHR11214:SF333">
    <property type="entry name" value="GLYCOSYLTRANSFERASE FAMILY 31 PROTEIN"/>
    <property type="match status" value="1"/>
</dbReference>
<sequence length="1398" mass="153661">MRLFQKERARFYSGFDRVLLPSPGDLALIPPPPARKRDLYGPARSACSIHLRAARHSDALPRPTDQTRACFGSAAAALTTWCLNLLGAVISACHPGRSPSWQTASRQPRQHPSILCEHLPARPPSERLSRGFWLIHPKGIDGNRCPIVCPNPFAEKARYPSIMASHQYRPQDYFQSTREVDQGIPPPYRSAPPSPPDLGHSRPPRIDTSAIDGSQIERTPTLANPQQGPFGHPTETIIAMPDSPDRPLRSNFASSDDVSGQATPYPSTSASNSGLSSLRSSVSGPTALMATMGMTPLAGPSNASSSAINLGRPSMENLASATNRKSSKPKSRKRPAPINPLDDNDLMRLVSAEISPRSNLADEESETDDEGQRTSRPDQLSRQSSASLTAMSNSTDAEDSDQEDTLCSENASRHRSAFGLRPEPVSARLLRLVSSSGEDDPDYTSCSQASSRVPSPALPLASLQRQSVAPPGANLLVPSGDRHLHPNGTSYTGRHHHHVHHHYHLPPGPNVLVGDAQPARSNKSRSESTTLAGSSTDEKEDSGSSDMQQNEYNVPDYYTSHHYRTSNLARKLGFSGSSVKEGKHDVGHLPSTMPGKKGRRGQWFERQNRSRRDSNLYYQGVNPGHIHLSSSSSSVDSPTRPVRSRKSGSSHVGFWSRLADHPFVPTRPLTILFALGAIAAFVVSTTTLIKYILNPDKEPLPWRTMCQDQRPFDHALADALPPVNMFVGVFSVDAAYERRHLIRSTYARHSKPLDPKTGQPAQNIQLKFILGRPRKNHARRLALEMETYNDIVVLDIKENMNRGKTYAFMRWAAENATIPFNYVPQHGRTQSLQGGTITQPVSVGFRKADYIVKADDDSFLVLSELERHMRVSPREKSYWGYLINSGFMAGEVYALSADLVQYIASDLTLLSHTIGPEDKKVAKWMRLHPNASSINWISERCYIYDHPKASTVYSHGFLFPDEVERIRLEGRRGISVAETARRGGEFYSQSYSTVNEWGLEYAPPREGMTMEEEVEALIEGGGRWSTQGFVDLPTPNDGVDAESVLFDANDVRLARNSASTRRLLNKMQSSQTAQPAPAEINAAAAHYTKLGHDLLRDPTDVQIPGLSALREGEHDDAARQPHQTWAIFPDGDGVPEDTRRPYPTLRYDAEAMRIRSQRMLGRPYGGTVAVHYLKRNEWFLETSLALLGRFETWDSGAAAPAYTRETQHAVPRIGVADDETSLDLEDHQAQRKVIVTSKPLTKGKEQVDEVPSAWGNARMFGSPIIRPDGYLQEGRPVPPPIKVKEPPSIGFGRFQNLPKAAYAEPNHPLLQKPFPEVKPKEPAASSSDETSSTLPTVALLAPNASSPAVADATLPTTSSLEEPTSSSTPIAEPEPVLVVGEAQQIPAQDEPRPSSTAT</sequence>
<evidence type="ECO:0000313" key="11">
    <source>
        <dbReference type="EMBL" id="GAA93412.1"/>
    </source>
</evidence>
<keyword evidence="12" id="KW-1185">Reference proteome</keyword>
<evidence type="ECO:0000256" key="4">
    <source>
        <dbReference type="ARBA" id="ARBA00022679"/>
    </source>
</evidence>
<evidence type="ECO:0000256" key="10">
    <source>
        <dbReference type="SAM" id="MobiDB-lite"/>
    </source>
</evidence>
<keyword evidence="4" id="KW-0808">Transferase</keyword>
<feature type="region of interest" description="Disordered" evidence="10">
    <location>
        <begin position="318"/>
        <end position="420"/>
    </location>
</feature>
<keyword evidence="7" id="KW-1133">Transmembrane helix</keyword>
<dbReference type="OrthoDB" id="2139606at2759"/>